<comment type="similarity">
    <text evidence="1">Belongs to the type-I restriction system S methylase family.</text>
</comment>
<organism evidence="5 6">
    <name type="scientific">Clostridium chromiireducens</name>
    <dbReference type="NCBI Taxonomy" id="225345"/>
    <lineage>
        <taxon>Bacteria</taxon>
        <taxon>Bacillati</taxon>
        <taxon>Bacillota</taxon>
        <taxon>Clostridia</taxon>
        <taxon>Eubacteriales</taxon>
        <taxon>Clostridiaceae</taxon>
        <taxon>Clostridium</taxon>
    </lineage>
</organism>
<dbReference type="InterPro" id="IPR052021">
    <property type="entry name" value="Type-I_RS_S_subunit"/>
</dbReference>
<sequence length="416" mass="47918">MSENEKKVPKRRFKEFENAEEWEQFKLEDLCSIVTKQTGFDYSATIKPSLQAEVSDTTYPFIQNKDFSGMNINLDTDFFIPKDIAEKFPKILLDKPAILISISGKIGNVGFYRLDNKAFIGGAVGICKLLDASDGVLIVYELSSDIGQLHFSSLTKASSHANITVEDIRKLPIKIPKSVKEKELIGMFFSSLDNLITLHQRKLEKMKVLKKAYLTDMFPVEGEHKPKLRFAGFTDDWEQYKLGDLGEVVMNRRIFKEQTSDEGDVPFYKIGTFGSEPDAFISRKLFEEYKLKYPYPEKGDILISASGSIGRTVEYMGKDEYFQDSNIVWLKHDNRIINSFLKQFYSIVKWSGLEGSTIKRLYNKNILDTPILLPKPEEQKKIGQFFIELDNLITPHQRKLEKLQNIKKAYLNEMFI</sequence>
<dbReference type="InterPro" id="IPR000055">
    <property type="entry name" value="Restrct_endonuc_typeI_TRD"/>
</dbReference>
<dbReference type="EMBL" id="WSRQ01000105">
    <property type="protein sequence ID" value="MVX67224.1"/>
    <property type="molecule type" value="Genomic_DNA"/>
</dbReference>
<name>A0A964W596_9CLOT</name>
<evidence type="ECO:0000313" key="5">
    <source>
        <dbReference type="EMBL" id="MVX67224.1"/>
    </source>
</evidence>
<reference evidence="5" key="1">
    <citation type="submission" date="2019-12" db="EMBL/GenBank/DDBJ databases">
        <title>Microbes associate with the intestines of laboratory mice.</title>
        <authorList>
            <person name="Navarre W."/>
            <person name="Wong E."/>
        </authorList>
    </citation>
    <scope>NUCLEOTIDE SEQUENCE</scope>
    <source>
        <strain evidence="5">NM79_F5</strain>
    </source>
</reference>
<evidence type="ECO:0000256" key="3">
    <source>
        <dbReference type="ARBA" id="ARBA00023125"/>
    </source>
</evidence>
<dbReference type="CDD" id="cd17292">
    <property type="entry name" value="RMtype1_S_LlaA17I_TRD2-CR2_like"/>
    <property type="match status" value="1"/>
</dbReference>
<feature type="domain" description="Type I restriction modification DNA specificity" evidence="4">
    <location>
        <begin position="20"/>
        <end position="205"/>
    </location>
</feature>
<dbReference type="InterPro" id="IPR044946">
    <property type="entry name" value="Restrct_endonuc_typeI_TRD_sf"/>
</dbReference>
<keyword evidence="3" id="KW-0238">DNA-binding</keyword>
<feature type="domain" description="Type I restriction modification DNA specificity" evidence="4">
    <location>
        <begin position="235"/>
        <end position="404"/>
    </location>
</feature>
<dbReference type="RefSeq" id="WP_160361649.1">
    <property type="nucleotide sequence ID" value="NZ_WSRQ01000105.1"/>
</dbReference>
<dbReference type="Gene3D" id="3.90.220.20">
    <property type="entry name" value="DNA methylase specificity domains"/>
    <property type="match status" value="2"/>
</dbReference>
<proteinExistence type="inferred from homology"/>
<dbReference type="PANTHER" id="PTHR30408">
    <property type="entry name" value="TYPE-1 RESTRICTION ENZYME ECOKI SPECIFICITY PROTEIN"/>
    <property type="match status" value="1"/>
</dbReference>
<keyword evidence="5" id="KW-0540">Nuclease</keyword>
<keyword evidence="5" id="KW-0255">Endonuclease</keyword>
<keyword evidence="2" id="KW-0680">Restriction system</keyword>
<dbReference type="PANTHER" id="PTHR30408:SF12">
    <property type="entry name" value="TYPE I RESTRICTION ENZYME MJAVIII SPECIFICITY SUBUNIT"/>
    <property type="match status" value="1"/>
</dbReference>
<keyword evidence="5" id="KW-0378">Hydrolase</keyword>
<protein>
    <submittedName>
        <fullName evidence="5">Restriction endonuclease subunit S</fullName>
    </submittedName>
</protein>
<accession>A0A964W596</accession>
<dbReference type="AlphaFoldDB" id="A0A964W596"/>
<dbReference type="Proteomes" id="UP000656077">
    <property type="component" value="Unassembled WGS sequence"/>
</dbReference>
<dbReference type="SUPFAM" id="SSF116734">
    <property type="entry name" value="DNA methylase specificity domain"/>
    <property type="match status" value="2"/>
</dbReference>
<evidence type="ECO:0000259" key="4">
    <source>
        <dbReference type="Pfam" id="PF01420"/>
    </source>
</evidence>
<dbReference type="Pfam" id="PF01420">
    <property type="entry name" value="Methylase_S"/>
    <property type="match status" value="2"/>
</dbReference>
<evidence type="ECO:0000313" key="6">
    <source>
        <dbReference type="Proteomes" id="UP000656077"/>
    </source>
</evidence>
<dbReference type="Gene3D" id="1.10.287.1120">
    <property type="entry name" value="Bipartite methylase S protein"/>
    <property type="match status" value="1"/>
</dbReference>
<gene>
    <name evidence="5" type="ORF">GKZ28_26640</name>
</gene>
<evidence type="ECO:0000256" key="1">
    <source>
        <dbReference type="ARBA" id="ARBA00010923"/>
    </source>
</evidence>
<dbReference type="GO" id="GO:0003677">
    <property type="term" value="F:DNA binding"/>
    <property type="evidence" value="ECO:0007669"/>
    <property type="project" value="UniProtKB-KW"/>
</dbReference>
<evidence type="ECO:0000256" key="2">
    <source>
        <dbReference type="ARBA" id="ARBA00022747"/>
    </source>
</evidence>
<comment type="caution">
    <text evidence="5">The sequence shown here is derived from an EMBL/GenBank/DDBJ whole genome shotgun (WGS) entry which is preliminary data.</text>
</comment>
<dbReference type="GO" id="GO:0009307">
    <property type="term" value="P:DNA restriction-modification system"/>
    <property type="evidence" value="ECO:0007669"/>
    <property type="project" value="UniProtKB-KW"/>
</dbReference>
<dbReference type="GO" id="GO:0004519">
    <property type="term" value="F:endonuclease activity"/>
    <property type="evidence" value="ECO:0007669"/>
    <property type="project" value="UniProtKB-KW"/>
</dbReference>